<dbReference type="RefSeq" id="WP_274831414.1">
    <property type="nucleotide sequence ID" value="NZ_JARCIZ010000002.1"/>
</dbReference>
<evidence type="ECO:0000313" key="2">
    <source>
        <dbReference type="Proteomes" id="UP001218364"/>
    </source>
</evidence>
<protein>
    <submittedName>
        <fullName evidence="1">Uncharacterized protein</fullName>
    </submittedName>
</protein>
<sequence>MENTVAQTVKLIEDKAAAALKDLEQAWAYFTPAALPQPREEQPVAAYAPYYEAA</sequence>
<reference evidence="1 2" key="1">
    <citation type="submission" date="2023-02" db="EMBL/GenBank/DDBJ databases">
        <title>Population genomics of bacteria associated with diatom.</title>
        <authorList>
            <person name="Xie J."/>
            <person name="Wang H."/>
        </authorList>
    </citation>
    <scope>NUCLEOTIDE SEQUENCE [LARGE SCALE GENOMIC DNA]</scope>
    <source>
        <strain evidence="1 2">PT47_8</strain>
    </source>
</reference>
<dbReference type="EMBL" id="JARCJK010000002">
    <property type="protein sequence ID" value="MDE4165216.1"/>
    <property type="molecule type" value="Genomic_DNA"/>
</dbReference>
<name>A0ABD4X783_9RHOB</name>
<proteinExistence type="predicted"/>
<organism evidence="1 2">
    <name type="scientific">Phaeobacter gallaeciensis</name>
    <dbReference type="NCBI Taxonomy" id="60890"/>
    <lineage>
        <taxon>Bacteria</taxon>
        <taxon>Pseudomonadati</taxon>
        <taxon>Pseudomonadota</taxon>
        <taxon>Alphaproteobacteria</taxon>
        <taxon>Rhodobacterales</taxon>
        <taxon>Roseobacteraceae</taxon>
        <taxon>Phaeobacter</taxon>
    </lineage>
</organism>
<evidence type="ECO:0000313" key="1">
    <source>
        <dbReference type="EMBL" id="MDE4165216.1"/>
    </source>
</evidence>
<comment type="caution">
    <text evidence="1">The sequence shown here is derived from an EMBL/GenBank/DDBJ whole genome shotgun (WGS) entry which is preliminary data.</text>
</comment>
<dbReference type="AlphaFoldDB" id="A0ABD4X783"/>
<gene>
    <name evidence="1" type="ORF">PXK24_05900</name>
</gene>
<dbReference type="Proteomes" id="UP001218364">
    <property type="component" value="Unassembled WGS sequence"/>
</dbReference>
<accession>A0ABD4X783</accession>